<gene>
    <name evidence="9" type="primary">cobG</name>
    <name evidence="9" type="ORF">LRX75_19740</name>
</gene>
<accession>A0A9X1NVQ7</accession>
<name>A0A9X1NVQ7_9HYPH</name>
<dbReference type="SUPFAM" id="SSF56014">
    <property type="entry name" value="Nitrite and sulphite reductase 4Fe-4S domain-like"/>
    <property type="match status" value="2"/>
</dbReference>
<dbReference type="NCBIfam" id="TIGR02435">
    <property type="entry name" value="CobG"/>
    <property type="match status" value="1"/>
</dbReference>
<dbReference type="PANTHER" id="PTHR32439">
    <property type="entry name" value="FERREDOXIN--NITRITE REDUCTASE, CHLOROPLASTIC"/>
    <property type="match status" value="1"/>
</dbReference>
<dbReference type="GO" id="GO:0046872">
    <property type="term" value="F:metal ion binding"/>
    <property type="evidence" value="ECO:0007669"/>
    <property type="project" value="UniProtKB-KW"/>
</dbReference>
<dbReference type="InterPro" id="IPR036136">
    <property type="entry name" value="Nit/Sulf_reduc_fer-like_dom_sf"/>
</dbReference>
<evidence type="ECO:0000313" key="9">
    <source>
        <dbReference type="EMBL" id="MCD7111275.1"/>
    </source>
</evidence>
<dbReference type="RefSeq" id="WP_231816356.1">
    <property type="nucleotide sequence ID" value="NZ_JAJOZR010000014.1"/>
</dbReference>
<protein>
    <submittedName>
        <fullName evidence="9">Precorrin-3B synthase</fullName>
        <ecNumber evidence="9">1.14.13.83</ecNumber>
    </submittedName>
</protein>
<dbReference type="EC" id="1.14.13.83" evidence="9"/>
<keyword evidence="1" id="KW-0004">4Fe-4S</keyword>
<dbReference type="Proteomes" id="UP001139089">
    <property type="component" value="Unassembled WGS sequence"/>
</dbReference>
<keyword evidence="3" id="KW-0479">Metal-binding</keyword>
<evidence type="ECO:0000256" key="1">
    <source>
        <dbReference type="ARBA" id="ARBA00022485"/>
    </source>
</evidence>
<evidence type="ECO:0000256" key="5">
    <source>
        <dbReference type="ARBA" id="ARBA00023004"/>
    </source>
</evidence>
<keyword evidence="4 9" id="KW-0560">Oxidoreductase</keyword>
<evidence type="ECO:0000256" key="7">
    <source>
        <dbReference type="SAM" id="MobiDB-lite"/>
    </source>
</evidence>
<evidence type="ECO:0000259" key="8">
    <source>
        <dbReference type="Pfam" id="PF03460"/>
    </source>
</evidence>
<evidence type="ECO:0000313" key="10">
    <source>
        <dbReference type="Proteomes" id="UP001139089"/>
    </source>
</evidence>
<evidence type="ECO:0000256" key="3">
    <source>
        <dbReference type="ARBA" id="ARBA00022723"/>
    </source>
</evidence>
<dbReference type="GO" id="GO:0043818">
    <property type="term" value="F:precorrin-3B synthase activity"/>
    <property type="evidence" value="ECO:0007669"/>
    <property type="project" value="UniProtKB-EC"/>
</dbReference>
<organism evidence="9 10">
    <name type="scientific">Rhizobium quercicola</name>
    <dbReference type="NCBI Taxonomy" id="2901226"/>
    <lineage>
        <taxon>Bacteria</taxon>
        <taxon>Pseudomonadati</taxon>
        <taxon>Pseudomonadota</taxon>
        <taxon>Alphaproteobacteria</taxon>
        <taxon>Hyphomicrobiales</taxon>
        <taxon>Rhizobiaceae</taxon>
        <taxon>Rhizobium/Agrobacterium group</taxon>
        <taxon>Rhizobium</taxon>
    </lineage>
</organism>
<dbReference type="Pfam" id="PF03460">
    <property type="entry name" value="NIR_SIR_ferr"/>
    <property type="match status" value="1"/>
</dbReference>
<dbReference type="InterPro" id="IPR012798">
    <property type="entry name" value="Cbl_synth_CobG-like"/>
</dbReference>
<dbReference type="Gene3D" id="3.30.413.10">
    <property type="entry name" value="Sulfite Reductase Hemoprotein, domain 1"/>
    <property type="match status" value="2"/>
</dbReference>
<evidence type="ECO:0000256" key="2">
    <source>
        <dbReference type="ARBA" id="ARBA00022617"/>
    </source>
</evidence>
<keyword evidence="6" id="KW-0411">Iron-sulfur</keyword>
<proteinExistence type="predicted"/>
<dbReference type="InterPro" id="IPR005117">
    <property type="entry name" value="NiRdtase/SiRdtase_haem-b_fer"/>
</dbReference>
<feature type="domain" description="Nitrite/Sulfite reductase ferredoxin-like" evidence="8">
    <location>
        <begin position="32"/>
        <end position="97"/>
    </location>
</feature>
<dbReference type="Gene3D" id="3.90.480.10">
    <property type="entry name" value="Sulfite Reductase Hemoprotein,Domain 2"/>
    <property type="match status" value="1"/>
</dbReference>
<dbReference type="SUPFAM" id="SSF55124">
    <property type="entry name" value="Nitrite/Sulfite reductase N-terminal domain-like"/>
    <property type="match status" value="2"/>
</dbReference>
<dbReference type="GO" id="GO:0051539">
    <property type="term" value="F:4 iron, 4 sulfur cluster binding"/>
    <property type="evidence" value="ECO:0007669"/>
    <property type="project" value="UniProtKB-KW"/>
</dbReference>
<feature type="region of interest" description="Disordered" evidence="7">
    <location>
        <begin position="1"/>
        <end position="22"/>
    </location>
</feature>
<dbReference type="InterPro" id="IPR045854">
    <property type="entry name" value="NO2/SO3_Rdtase_4Fe4S_sf"/>
</dbReference>
<dbReference type="GO" id="GO:0020037">
    <property type="term" value="F:heme binding"/>
    <property type="evidence" value="ECO:0007669"/>
    <property type="project" value="InterPro"/>
</dbReference>
<keyword evidence="2" id="KW-0349">Heme</keyword>
<dbReference type="InterPro" id="IPR006066">
    <property type="entry name" value="NO2/SO3_Rdtase_FeS/sirohaem_BS"/>
</dbReference>
<evidence type="ECO:0000256" key="4">
    <source>
        <dbReference type="ARBA" id="ARBA00023002"/>
    </source>
</evidence>
<dbReference type="PANTHER" id="PTHR32439:SF9">
    <property type="entry name" value="BLR3264 PROTEIN"/>
    <property type="match status" value="1"/>
</dbReference>
<dbReference type="InterPro" id="IPR051329">
    <property type="entry name" value="NIR_SIR_4Fe-4S"/>
</dbReference>
<dbReference type="EMBL" id="JAJOZR010000014">
    <property type="protein sequence ID" value="MCD7111275.1"/>
    <property type="molecule type" value="Genomic_DNA"/>
</dbReference>
<dbReference type="PROSITE" id="PS00365">
    <property type="entry name" value="NIR_SIR"/>
    <property type="match status" value="1"/>
</dbReference>
<sequence length="460" mass="46302">MMTAGTALHRDRTTTGSPSALRRGVCPTLAAPMQTGDGLLARLRPASGFFTAEAFLALLDAAEAFGSGRLDITARGNLQIRGLRPESVAPLSAAVAQAGIVPCEGIAVEMPPLAGLDPSEGADPRPLARMLADRIGDSGFHLAPKLAVVVDGGGRLHLDGLAADIKLVAQASGGSPLWHLLVAGRPTGLSGSGDDMLDAAMSVVANIAACGPAARARDLPAERVPSGSSSLTKRDVAMSPVDRFDFGAHVVLGVAPPFGQMEAQVARQLVAAARAGGLSEVRLAPGRALLLVGPAGCDLSTLARLATSLGFVVDAGDPALRIDACAGARGCASGRIDTHALAQRLIAQAPVLMDGSLDLHVSGCAKGCARPRAADLTLVAAPCDGRPGIGLVVDGRAGDAPVATMRLEDGACAITALGRWVAQTIEKGESAAACLTRLGPAGIAAAFSGARFNGIDHAGL</sequence>
<reference evidence="9" key="1">
    <citation type="submission" date="2021-12" db="EMBL/GenBank/DDBJ databases">
        <authorList>
            <person name="Li Y."/>
        </authorList>
    </citation>
    <scope>NUCLEOTIDE SEQUENCE</scope>
    <source>
        <strain evidence="9">DKSPLA3</strain>
    </source>
</reference>
<dbReference type="AlphaFoldDB" id="A0A9X1NVQ7"/>
<keyword evidence="10" id="KW-1185">Reference proteome</keyword>
<evidence type="ECO:0000256" key="6">
    <source>
        <dbReference type="ARBA" id="ARBA00023014"/>
    </source>
</evidence>
<comment type="caution">
    <text evidence="9">The sequence shown here is derived from an EMBL/GenBank/DDBJ whole genome shotgun (WGS) entry which is preliminary data.</text>
</comment>
<keyword evidence="5" id="KW-0408">Iron</keyword>